<dbReference type="CDD" id="cd04869">
    <property type="entry name" value="ACT_GcvR_2"/>
    <property type="match status" value="1"/>
</dbReference>
<comment type="caution">
    <text evidence="3">The sequence shown here is derived from an EMBL/GenBank/DDBJ whole genome shotgun (WGS) entry which is preliminary data.</text>
</comment>
<dbReference type="EMBL" id="NFZW01000035">
    <property type="protein sequence ID" value="RFA32066.1"/>
    <property type="molecule type" value="Genomic_DNA"/>
</dbReference>
<dbReference type="Proteomes" id="UP000256763">
    <property type="component" value="Unassembled WGS sequence"/>
</dbReference>
<name>A0A3E0WJC5_9GAMM</name>
<dbReference type="PROSITE" id="PS51671">
    <property type="entry name" value="ACT"/>
    <property type="match status" value="1"/>
</dbReference>
<gene>
    <name evidence="3" type="ORF">CAL65_20740</name>
</gene>
<dbReference type="PANTHER" id="PTHR34875:SF5">
    <property type="entry name" value="GLYCINE CLEAVAGE SYSTEM TRANSCRIPTIONAL REPRESSOR"/>
    <property type="match status" value="1"/>
</dbReference>
<evidence type="ECO:0000313" key="3">
    <source>
        <dbReference type="EMBL" id="RFA32066.1"/>
    </source>
</evidence>
<keyword evidence="4" id="KW-1185">Reference proteome</keyword>
<accession>A0A3E0WJC5</accession>
<dbReference type="PIRSF" id="PIRSF028103">
    <property type="entry name" value="GcvR"/>
    <property type="match status" value="1"/>
</dbReference>
<dbReference type="AlphaFoldDB" id="A0A3E0WJC5"/>
<dbReference type="GO" id="GO:0005737">
    <property type="term" value="C:cytoplasm"/>
    <property type="evidence" value="ECO:0007669"/>
    <property type="project" value="UniProtKB-SubCell"/>
</dbReference>
<dbReference type="Gene3D" id="3.30.70.260">
    <property type="match status" value="2"/>
</dbReference>
<reference evidence="4" key="1">
    <citation type="submission" date="2017-05" db="EMBL/GenBank/DDBJ databases">
        <authorList>
            <person name="Sharma S."/>
            <person name="Sidhu C."/>
            <person name="Pinnaka A.K."/>
        </authorList>
    </citation>
    <scope>NUCLEOTIDE SEQUENCE [LARGE SCALE GENOMIC DNA]</scope>
    <source>
        <strain evidence="4">AK93</strain>
    </source>
</reference>
<dbReference type="FunFam" id="3.30.70.260:FF:000005">
    <property type="entry name" value="Glycine cleavage system transcriptional repressor"/>
    <property type="match status" value="1"/>
</dbReference>
<dbReference type="InterPro" id="IPR050990">
    <property type="entry name" value="UPF0237/GcvR_regulator"/>
</dbReference>
<keyword evidence="1" id="KW-0804">Transcription</keyword>
<dbReference type="InterPro" id="IPR002912">
    <property type="entry name" value="ACT_dom"/>
</dbReference>
<evidence type="ECO:0000313" key="4">
    <source>
        <dbReference type="Proteomes" id="UP000256763"/>
    </source>
</evidence>
<dbReference type="SUPFAM" id="SSF55021">
    <property type="entry name" value="ACT-like"/>
    <property type="match status" value="2"/>
</dbReference>
<sequence length="176" mass="19340">MQNLLVVTALGEDRPGIVDELSRVIVDSGCNIENSRMTVLGSDFAVIMLVSGRWNELAKLESSLPQAGRRLGLLLNTKRTDAPTRRGDLLAYAVEVISVDHPGIVHQLSNFFAKRSINIRDLSTASYAAAHTGTPMFSVLMTIDVPANTHIATLREEFMDFCDRLNLDAIMEPVKS</sequence>
<evidence type="ECO:0000259" key="2">
    <source>
        <dbReference type="PROSITE" id="PS51671"/>
    </source>
</evidence>
<organism evidence="3 4">
    <name type="scientific">Alkalilimnicola ehrlichii</name>
    <dbReference type="NCBI Taxonomy" id="351052"/>
    <lineage>
        <taxon>Bacteria</taxon>
        <taxon>Pseudomonadati</taxon>
        <taxon>Pseudomonadota</taxon>
        <taxon>Gammaproteobacteria</taxon>
        <taxon>Chromatiales</taxon>
        <taxon>Ectothiorhodospiraceae</taxon>
        <taxon>Alkalilimnicola</taxon>
    </lineage>
</organism>
<feature type="domain" description="ACT" evidence="2">
    <location>
        <begin position="93"/>
        <end position="172"/>
    </location>
</feature>
<dbReference type="OrthoDB" id="5814713at2"/>
<dbReference type="InterPro" id="IPR045865">
    <property type="entry name" value="ACT-like_dom_sf"/>
</dbReference>
<dbReference type="RefSeq" id="WP_116303988.1">
    <property type="nucleotide sequence ID" value="NZ_NFZV01000035.1"/>
</dbReference>
<dbReference type="PANTHER" id="PTHR34875">
    <property type="entry name" value="UPF0237 PROTEIN MJ1558"/>
    <property type="match status" value="1"/>
</dbReference>
<dbReference type="CDD" id="cd04893">
    <property type="entry name" value="ACT_GcvR_1"/>
    <property type="match status" value="1"/>
</dbReference>
<keyword evidence="1" id="KW-0963">Cytoplasm</keyword>
<proteinExistence type="predicted"/>
<evidence type="ECO:0000256" key="1">
    <source>
        <dbReference type="PIRNR" id="PIRNR028103"/>
    </source>
</evidence>
<keyword evidence="1" id="KW-0678">Repressor</keyword>
<dbReference type="InterPro" id="IPR016867">
    <property type="entry name" value="GcvR"/>
</dbReference>
<protein>
    <recommendedName>
        <fullName evidence="1">Glycine cleavage system transcriptional repressor</fullName>
    </recommendedName>
</protein>
<comment type="subcellular location">
    <subcellularLocation>
        <location evidence="1">Cytoplasm</location>
    </subcellularLocation>
</comment>
<dbReference type="Pfam" id="PF13740">
    <property type="entry name" value="ACT_6"/>
    <property type="match status" value="1"/>
</dbReference>
<dbReference type="GO" id="GO:0006355">
    <property type="term" value="P:regulation of DNA-templated transcription"/>
    <property type="evidence" value="ECO:0007669"/>
    <property type="project" value="UniProtKB-UniRule"/>
</dbReference>